<keyword evidence="2" id="KW-0808">Transferase</keyword>
<dbReference type="AlphaFoldDB" id="A0A323UKA6"/>
<dbReference type="EMBL" id="QKQS01000010">
    <property type="protein sequence ID" value="PZA12821.1"/>
    <property type="molecule type" value="Genomic_DNA"/>
</dbReference>
<dbReference type="Proteomes" id="UP000248134">
    <property type="component" value="Unassembled WGS sequence"/>
</dbReference>
<gene>
    <name evidence="2" type="ORF">DNX69_06405</name>
</gene>
<proteinExistence type="predicted"/>
<protein>
    <submittedName>
        <fullName evidence="2">Glycosyl transferase</fullName>
    </submittedName>
</protein>
<dbReference type="RefSeq" id="WP_110785190.1">
    <property type="nucleotide sequence ID" value="NZ_QKQS01000010.1"/>
</dbReference>
<name>A0A323UKA6_RHOPL</name>
<dbReference type="OrthoDB" id="259382at2"/>
<comment type="caution">
    <text evidence="2">The sequence shown here is derived from an EMBL/GenBank/DDBJ whole genome shotgun (WGS) entry which is preliminary data.</text>
</comment>
<evidence type="ECO:0000313" key="2">
    <source>
        <dbReference type="EMBL" id="PZA12821.1"/>
    </source>
</evidence>
<dbReference type="CDD" id="cd06532">
    <property type="entry name" value="Glyco_transf_25"/>
    <property type="match status" value="1"/>
</dbReference>
<evidence type="ECO:0000259" key="1">
    <source>
        <dbReference type="Pfam" id="PF01755"/>
    </source>
</evidence>
<dbReference type="InterPro" id="IPR002654">
    <property type="entry name" value="Glyco_trans_25"/>
</dbReference>
<organism evidence="2 3">
    <name type="scientific">Rhodopseudomonas palustris</name>
    <dbReference type="NCBI Taxonomy" id="1076"/>
    <lineage>
        <taxon>Bacteria</taxon>
        <taxon>Pseudomonadati</taxon>
        <taxon>Pseudomonadota</taxon>
        <taxon>Alphaproteobacteria</taxon>
        <taxon>Hyphomicrobiales</taxon>
        <taxon>Nitrobacteraceae</taxon>
        <taxon>Rhodopseudomonas</taxon>
    </lineage>
</organism>
<sequence length="268" mass="31168">MNPSVKIVVLSLPTAEARRSQMTAMLSKALRGWQYFDAHTSLKCPNLHYDSTELRRHFGRHLSPPELAVCSSHAAILGEFIDRNQADYILVLEDDVIFDTDFPLDQFCAFCADNGLEYVRLFGKHYAKAVRLGFFYDRSIVRFTTSPAGAQAYLMSRIAARRFLDSYRSIRATVDLAMDSFWITQLPIYSIFPYPIIERFSPTSIPMPPNSVDVRGWENLAWQSTRAVNKARKILTNVKLRKLDERMRQRQWDFRQVGQVDYLQRRER</sequence>
<reference evidence="2 3" key="1">
    <citation type="submission" date="2018-06" db="EMBL/GenBank/DDBJ databases">
        <title>Draft Whole-Genome Sequence of the purple photosynthetic bacterium Rhodospeudomonas palustris XCP.</title>
        <authorList>
            <person name="Rayyan A."/>
            <person name="Meyer T.E."/>
            <person name="Kyndt J.A."/>
        </authorList>
    </citation>
    <scope>NUCLEOTIDE SEQUENCE [LARGE SCALE GENOMIC DNA]</scope>
    <source>
        <strain evidence="2 3">XCP</strain>
    </source>
</reference>
<dbReference type="Pfam" id="PF01755">
    <property type="entry name" value="Glyco_transf_25"/>
    <property type="match status" value="1"/>
</dbReference>
<feature type="domain" description="Glycosyl transferase family 25" evidence="1">
    <location>
        <begin position="6"/>
        <end position="178"/>
    </location>
</feature>
<dbReference type="GO" id="GO:0016740">
    <property type="term" value="F:transferase activity"/>
    <property type="evidence" value="ECO:0007669"/>
    <property type="project" value="UniProtKB-KW"/>
</dbReference>
<accession>A0A323UKA6</accession>
<evidence type="ECO:0000313" key="3">
    <source>
        <dbReference type="Proteomes" id="UP000248134"/>
    </source>
</evidence>